<feature type="domain" description="Cellobiose dehydrogenase-like cytochrome" evidence="3">
    <location>
        <begin position="46"/>
        <end position="225"/>
    </location>
</feature>
<dbReference type="SUPFAM" id="SSF49344">
    <property type="entry name" value="CBD9-like"/>
    <property type="match status" value="1"/>
</dbReference>
<organism evidence="4 5">
    <name type="scientific">Lasiosphaeria ovina</name>
    <dbReference type="NCBI Taxonomy" id="92902"/>
    <lineage>
        <taxon>Eukaryota</taxon>
        <taxon>Fungi</taxon>
        <taxon>Dikarya</taxon>
        <taxon>Ascomycota</taxon>
        <taxon>Pezizomycotina</taxon>
        <taxon>Sordariomycetes</taxon>
        <taxon>Sordariomycetidae</taxon>
        <taxon>Sordariales</taxon>
        <taxon>Lasiosphaeriaceae</taxon>
        <taxon>Lasiosphaeria</taxon>
    </lineage>
</organism>
<dbReference type="Gene3D" id="2.60.40.1210">
    <property type="entry name" value="Cellobiose dehydrogenase, cytochrome domain"/>
    <property type="match status" value="1"/>
</dbReference>
<evidence type="ECO:0000256" key="1">
    <source>
        <dbReference type="SAM" id="MobiDB-lite"/>
    </source>
</evidence>
<name>A0AAE0TXW9_9PEZI</name>
<protein>
    <recommendedName>
        <fullName evidence="3">Cellobiose dehydrogenase-like cytochrome domain-containing protein</fullName>
    </recommendedName>
</protein>
<dbReference type="InterPro" id="IPR053208">
    <property type="entry name" value="GMC_Oxidoreductase_CD"/>
</dbReference>
<dbReference type="PANTHER" id="PTHR47190">
    <property type="entry name" value="DEHYDROGENASE, PUTATIVE-RELATED"/>
    <property type="match status" value="1"/>
</dbReference>
<dbReference type="AlphaFoldDB" id="A0AAE0TXW9"/>
<comment type="caution">
    <text evidence="4">The sequence shown here is derived from an EMBL/GenBank/DDBJ whole genome shotgun (WGS) entry which is preliminary data.</text>
</comment>
<proteinExistence type="predicted"/>
<feature type="region of interest" description="Disordered" evidence="1">
    <location>
        <begin position="241"/>
        <end position="272"/>
    </location>
</feature>
<evidence type="ECO:0000313" key="5">
    <source>
        <dbReference type="Proteomes" id="UP001287356"/>
    </source>
</evidence>
<dbReference type="EMBL" id="JAULSN010000001">
    <property type="protein sequence ID" value="KAK3383500.1"/>
    <property type="molecule type" value="Genomic_DNA"/>
</dbReference>
<accession>A0AAE0TXW9</accession>
<dbReference type="InterPro" id="IPR015920">
    <property type="entry name" value="Cellobiose_DH-like_cyt"/>
</dbReference>
<keyword evidence="2" id="KW-0732">Signal</keyword>
<feature type="compositionally biased region" description="Acidic residues" evidence="1">
    <location>
        <begin position="258"/>
        <end position="272"/>
    </location>
</feature>
<feature type="compositionally biased region" description="Gly residues" evidence="1">
    <location>
        <begin position="245"/>
        <end position="257"/>
    </location>
</feature>
<gene>
    <name evidence="4" type="ORF">B0T24DRAFT_688041</name>
</gene>
<evidence type="ECO:0000313" key="4">
    <source>
        <dbReference type="EMBL" id="KAK3383500.1"/>
    </source>
</evidence>
<sequence length="272" mass="27418">MPQHSHSARRSWWSRRMPGSSATLNTSLLLLAALASPSAAQTTTAFTDQETGIQFQRFFGAKSGFGFGIALPTAPSTSFIGQLTFPLARGAGWGGFSLTGDMEGPLLMAAWPDGAGGIVSSFRQAANEDDNPPEVSGGFAVRPIAAATSVNATFLSYTFLCEGCLDASLGLSAAETAGAAVEMGWALGSRAVGNQASTAAVLNFHNVGFGDFKANLAAARSAEFDTWAALAGDALAPGAGAQPFSGGGGGGGDGGFDSGDEDDGGNDSDDDD</sequence>
<feature type="signal peptide" evidence="2">
    <location>
        <begin position="1"/>
        <end position="40"/>
    </location>
</feature>
<dbReference type="PANTHER" id="PTHR47190:SF4">
    <property type="entry name" value="DEHYDROGENASE, PUTATIVE-RELATED"/>
    <property type="match status" value="1"/>
</dbReference>
<feature type="chain" id="PRO_5042092274" description="Cellobiose dehydrogenase-like cytochrome domain-containing protein" evidence="2">
    <location>
        <begin position="41"/>
        <end position="272"/>
    </location>
</feature>
<keyword evidence="5" id="KW-1185">Reference proteome</keyword>
<dbReference type="Proteomes" id="UP001287356">
    <property type="component" value="Unassembled WGS sequence"/>
</dbReference>
<reference evidence="4" key="1">
    <citation type="journal article" date="2023" name="Mol. Phylogenet. Evol.">
        <title>Genome-scale phylogeny and comparative genomics of the fungal order Sordariales.</title>
        <authorList>
            <person name="Hensen N."/>
            <person name="Bonometti L."/>
            <person name="Westerberg I."/>
            <person name="Brannstrom I.O."/>
            <person name="Guillou S."/>
            <person name="Cros-Aarteil S."/>
            <person name="Calhoun S."/>
            <person name="Haridas S."/>
            <person name="Kuo A."/>
            <person name="Mondo S."/>
            <person name="Pangilinan J."/>
            <person name="Riley R."/>
            <person name="LaButti K."/>
            <person name="Andreopoulos B."/>
            <person name="Lipzen A."/>
            <person name="Chen C."/>
            <person name="Yan M."/>
            <person name="Daum C."/>
            <person name="Ng V."/>
            <person name="Clum A."/>
            <person name="Steindorff A."/>
            <person name="Ohm R.A."/>
            <person name="Martin F."/>
            <person name="Silar P."/>
            <person name="Natvig D.O."/>
            <person name="Lalanne C."/>
            <person name="Gautier V."/>
            <person name="Ament-Velasquez S.L."/>
            <person name="Kruys A."/>
            <person name="Hutchinson M.I."/>
            <person name="Powell A.J."/>
            <person name="Barry K."/>
            <person name="Miller A.N."/>
            <person name="Grigoriev I.V."/>
            <person name="Debuchy R."/>
            <person name="Gladieux P."/>
            <person name="Hiltunen Thoren M."/>
            <person name="Johannesson H."/>
        </authorList>
    </citation>
    <scope>NUCLEOTIDE SEQUENCE</scope>
    <source>
        <strain evidence="4">CBS 958.72</strain>
    </source>
</reference>
<dbReference type="CDD" id="cd09630">
    <property type="entry name" value="CDH_like_cytochrome"/>
    <property type="match status" value="1"/>
</dbReference>
<evidence type="ECO:0000259" key="3">
    <source>
        <dbReference type="Pfam" id="PF16010"/>
    </source>
</evidence>
<evidence type="ECO:0000256" key="2">
    <source>
        <dbReference type="SAM" id="SignalP"/>
    </source>
</evidence>
<dbReference type="Pfam" id="PF16010">
    <property type="entry name" value="CDH-cyt"/>
    <property type="match status" value="1"/>
</dbReference>
<reference evidence="4" key="2">
    <citation type="submission" date="2023-06" db="EMBL/GenBank/DDBJ databases">
        <authorList>
            <consortium name="Lawrence Berkeley National Laboratory"/>
            <person name="Haridas S."/>
            <person name="Hensen N."/>
            <person name="Bonometti L."/>
            <person name="Westerberg I."/>
            <person name="Brannstrom I.O."/>
            <person name="Guillou S."/>
            <person name="Cros-Aarteil S."/>
            <person name="Calhoun S."/>
            <person name="Kuo A."/>
            <person name="Mondo S."/>
            <person name="Pangilinan J."/>
            <person name="Riley R."/>
            <person name="Labutti K."/>
            <person name="Andreopoulos B."/>
            <person name="Lipzen A."/>
            <person name="Chen C."/>
            <person name="Yanf M."/>
            <person name="Daum C."/>
            <person name="Ng V."/>
            <person name="Clum A."/>
            <person name="Steindorff A."/>
            <person name="Ohm R."/>
            <person name="Martin F."/>
            <person name="Silar P."/>
            <person name="Natvig D."/>
            <person name="Lalanne C."/>
            <person name="Gautier V."/>
            <person name="Ament-Velasquez S.L."/>
            <person name="Kruys A."/>
            <person name="Hutchinson M.I."/>
            <person name="Powell A.J."/>
            <person name="Barry K."/>
            <person name="Miller A.N."/>
            <person name="Grigoriev I.V."/>
            <person name="Debuchy R."/>
            <person name="Gladieux P."/>
            <person name="Thoren M.H."/>
            <person name="Johannesson H."/>
        </authorList>
    </citation>
    <scope>NUCLEOTIDE SEQUENCE</scope>
    <source>
        <strain evidence="4">CBS 958.72</strain>
    </source>
</reference>